<evidence type="ECO:0000313" key="3">
    <source>
        <dbReference type="Proteomes" id="UP000460221"/>
    </source>
</evidence>
<comment type="caution">
    <text evidence="2">The sequence shown here is derived from an EMBL/GenBank/DDBJ whole genome shotgun (WGS) entry which is preliminary data.</text>
</comment>
<name>A0A7K1FN08_9ACTN</name>
<organism evidence="2 3">
    <name type="scientific">Nakamurella alba</name>
    <dbReference type="NCBI Taxonomy" id="2665158"/>
    <lineage>
        <taxon>Bacteria</taxon>
        <taxon>Bacillati</taxon>
        <taxon>Actinomycetota</taxon>
        <taxon>Actinomycetes</taxon>
        <taxon>Nakamurellales</taxon>
        <taxon>Nakamurellaceae</taxon>
        <taxon>Nakamurella</taxon>
    </lineage>
</organism>
<dbReference type="InterPro" id="IPR050312">
    <property type="entry name" value="IolE/XylAMocC-like"/>
</dbReference>
<sequence>MVWTGSWSEADARHAMENSANIGYDLIELALIDPDIFDVPMTSRLLAEYGLKATGSLGLDDATDVSSEDPDIVAAGRARLAKALNIVRDTGGSILCGVIFGKLGKYNGPATERGRANSEETIAWLADKAAESDIKLGLEFCNRYETNIINTTAETLAMIERVGRDNVVAHLDTYHMNIEEHSFTEAIQAASAAGKLGYVHIGESHRGYLGTGSINWTEFFGALRGVNYDGIVTFESFSSRVLHPTLSNSLAIWRNLWDDNVDLATKALAFAKAGLEG</sequence>
<dbReference type="Proteomes" id="UP000460221">
    <property type="component" value="Unassembled WGS sequence"/>
</dbReference>
<evidence type="ECO:0000259" key="1">
    <source>
        <dbReference type="Pfam" id="PF01261"/>
    </source>
</evidence>
<dbReference type="EMBL" id="WLYK01000006">
    <property type="protein sequence ID" value="MTD15516.1"/>
    <property type="molecule type" value="Genomic_DNA"/>
</dbReference>
<accession>A0A7K1FN08</accession>
<protein>
    <submittedName>
        <fullName evidence="2">TIM barrel protein</fullName>
    </submittedName>
</protein>
<dbReference type="SUPFAM" id="SSF51658">
    <property type="entry name" value="Xylose isomerase-like"/>
    <property type="match status" value="1"/>
</dbReference>
<dbReference type="InterPro" id="IPR036237">
    <property type="entry name" value="Xyl_isomerase-like_sf"/>
</dbReference>
<proteinExistence type="predicted"/>
<evidence type="ECO:0000313" key="2">
    <source>
        <dbReference type="EMBL" id="MTD15516.1"/>
    </source>
</evidence>
<keyword evidence="3" id="KW-1185">Reference proteome</keyword>
<reference evidence="2 3" key="1">
    <citation type="submission" date="2019-11" db="EMBL/GenBank/DDBJ databases">
        <authorList>
            <person name="Jiang L.-Q."/>
        </authorList>
    </citation>
    <scope>NUCLEOTIDE SEQUENCE [LARGE SCALE GENOMIC DNA]</scope>
    <source>
        <strain evidence="2 3">YIM 132087</strain>
    </source>
</reference>
<dbReference type="Pfam" id="PF01261">
    <property type="entry name" value="AP_endonuc_2"/>
    <property type="match status" value="1"/>
</dbReference>
<dbReference type="PANTHER" id="PTHR12110">
    <property type="entry name" value="HYDROXYPYRUVATE ISOMERASE"/>
    <property type="match status" value="1"/>
</dbReference>
<gene>
    <name evidence="2" type="ORF">GIS00_16405</name>
</gene>
<feature type="domain" description="Xylose isomerase-like TIM barrel" evidence="1">
    <location>
        <begin position="18"/>
        <end position="244"/>
    </location>
</feature>
<dbReference type="PANTHER" id="PTHR12110:SF41">
    <property type="entry name" value="INOSOSE DEHYDRATASE"/>
    <property type="match status" value="1"/>
</dbReference>
<dbReference type="AlphaFoldDB" id="A0A7K1FN08"/>
<dbReference type="InterPro" id="IPR013022">
    <property type="entry name" value="Xyl_isomerase-like_TIM-brl"/>
</dbReference>
<dbReference type="Gene3D" id="3.20.20.150">
    <property type="entry name" value="Divalent-metal-dependent TIM barrel enzymes"/>
    <property type="match status" value="1"/>
</dbReference>